<dbReference type="Pfam" id="PF00474">
    <property type="entry name" value="SSF"/>
    <property type="match status" value="1"/>
</dbReference>
<evidence type="ECO:0000256" key="4">
    <source>
        <dbReference type="ARBA" id="ARBA00022989"/>
    </source>
</evidence>
<evidence type="ECO:0000313" key="9">
    <source>
        <dbReference type="Proteomes" id="UP000319663"/>
    </source>
</evidence>
<name>A0A507R105_MONPU</name>
<keyword evidence="3 7" id="KW-0812">Transmembrane</keyword>
<keyword evidence="9" id="KW-1185">Reference proteome</keyword>
<keyword evidence="4 7" id="KW-1133">Transmembrane helix</keyword>
<feature type="transmembrane region" description="Helical" evidence="7">
    <location>
        <begin position="200"/>
        <end position="220"/>
    </location>
</feature>
<comment type="subcellular location">
    <subcellularLocation>
        <location evidence="1">Membrane</location>
        <topology evidence="1">Multi-pass membrane protein</topology>
    </subcellularLocation>
</comment>
<dbReference type="OrthoDB" id="6132759at2759"/>
<evidence type="ECO:0000256" key="1">
    <source>
        <dbReference type="ARBA" id="ARBA00004141"/>
    </source>
</evidence>
<feature type="transmembrane region" description="Helical" evidence="7">
    <location>
        <begin position="137"/>
        <end position="157"/>
    </location>
</feature>
<protein>
    <submittedName>
        <fullName evidence="8">Urea active transporter</fullName>
    </submittedName>
</protein>
<dbReference type="PANTHER" id="PTHR46154">
    <property type="match status" value="1"/>
</dbReference>
<feature type="transmembrane region" description="Helical" evidence="7">
    <location>
        <begin position="429"/>
        <end position="450"/>
    </location>
</feature>
<feature type="transmembrane region" description="Helical" evidence="7">
    <location>
        <begin position="457"/>
        <end position="476"/>
    </location>
</feature>
<comment type="similarity">
    <text evidence="2 6">Belongs to the sodium:solute symporter (SSF) (TC 2.A.21) family.</text>
</comment>
<evidence type="ECO:0000256" key="5">
    <source>
        <dbReference type="ARBA" id="ARBA00023136"/>
    </source>
</evidence>
<reference evidence="8 9" key="1">
    <citation type="submission" date="2019-06" db="EMBL/GenBank/DDBJ databases">
        <title>Wine fermentation using esterase from Monascus purpureus.</title>
        <authorList>
            <person name="Geng C."/>
            <person name="Zhang Y."/>
        </authorList>
    </citation>
    <scope>NUCLEOTIDE SEQUENCE [LARGE SCALE GENOMIC DNA]</scope>
    <source>
        <strain evidence="8">HQ1</strain>
    </source>
</reference>
<evidence type="ECO:0000313" key="8">
    <source>
        <dbReference type="EMBL" id="TQB73819.1"/>
    </source>
</evidence>
<evidence type="ECO:0000256" key="6">
    <source>
        <dbReference type="RuleBase" id="RU362091"/>
    </source>
</evidence>
<feature type="transmembrane region" description="Helical" evidence="7">
    <location>
        <begin position="354"/>
        <end position="380"/>
    </location>
</feature>
<feature type="transmembrane region" description="Helical" evidence="7">
    <location>
        <begin position="169"/>
        <end position="188"/>
    </location>
</feature>
<feature type="transmembrane region" description="Helical" evidence="7">
    <location>
        <begin position="258"/>
        <end position="277"/>
    </location>
</feature>
<dbReference type="GO" id="GO:0005886">
    <property type="term" value="C:plasma membrane"/>
    <property type="evidence" value="ECO:0007669"/>
    <property type="project" value="TreeGrafter"/>
</dbReference>
<evidence type="ECO:0000256" key="2">
    <source>
        <dbReference type="ARBA" id="ARBA00006434"/>
    </source>
</evidence>
<feature type="transmembrane region" description="Helical" evidence="7">
    <location>
        <begin position="297"/>
        <end position="318"/>
    </location>
</feature>
<dbReference type="Proteomes" id="UP000319663">
    <property type="component" value="Unassembled WGS sequence"/>
</dbReference>
<dbReference type="InterPro" id="IPR038377">
    <property type="entry name" value="Na/Glc_symporter_sf"/>
</dbReference>
<dbReference type="InterPro" id="IPR031155">
    <property type="entry name" value="DUR"/>
</dbReference>
<dbReference type="Gene3D" id="1.20.1730.10">
    <property type="entry name" value="Sodium/glucose cotransporter"/>
    <property type="match status" value="1"/>
</dbReference>
<dbReference type="CDD" id="cd11476">
    <property type="entry name" value="SLC5sbd_DUR3"/>
    <property type="match status" value="1"/>
</dbReference>
<feature type="transmembrane region" description="Helical" evidence="7">
    <location>
        <begin position="610"/>
        <end position="630"/>
    </location>
</feature>
<organism evidence="8 9">
    <name type="scientific">Monascus purpureus</name>
    <name type="common">Red mold</name>
    <name type="synonym">Monascus anka</name>
    <dbReference type="NCBI Taxonomy" id="5098"/>
    <lineage>
        <taxon>Eukaryota</taxon>
        <taxon>Fungi</taxon>
        <taxon>Dikarya</taxon>
        <taxon>Ascomycota</taxon>
        <taxon>Pezizomycotina</taxon>
        <taxon>Eurotiomycetes</taxon>
        <taxon>Eurotiomycetidae</taxon>
        <taxon>Eurotiales</taxon>
        <taxon>Aspergillaceae</taxon>
        <taxon>Monascus</taxon>
    </lineage>
</organism>
<dbReference type="InterPro" id="IPR001734">
    <property type="entry name" value="Na/solute_symporter"/>
</dbReference>
<dbReference type="GO" id="GO:0015204">
    <property type="term" value="F:urea transmembrane transporter activity"/>
    <property type="evidence" value="ECO:0007669"/>
    <property type="project" value="InterPro"/>
</dbReference>
<keyword evidence="5 7" id="KW-0472">Membrane</keyword>
<evidence type="ECO:0000256" key="3">
    <source>
        <dbReference type="ARBA" id="ARBA00022692"/>
    </source>
</evidence>
<dbReference type="EMBL" id="VIFY01000039">
    <property type="protein sequence ID" value="TQB73819.1"/>
    <property type="molecule type" value="Genomic_DNA"/>
</dbReference>
<dbReference type="PANTHER" id="PTHR46154:SF2">
    <property type="entry name" value="SOLUTE SYMPORTER FAMILY TRANSPORTER (AFU_ORTHOLOGUE AFUA_6G03200)"/>
    <property type="match status" value="1"/>
</dbReference>
<sequence>MAHDLQVLPQGAGYGIVIGIGGVFALFMLFLTWLQNRYTTFSTHQAEEFNTASRSVKPGLISAGIVSSWTWSATLLTSSTFAYNYGVCGAMWYGAMGTLQILLFALIAVKIKTNAPGAHTMPEIVLSRHGTTAHITYLCYGLATNMLVGAILVLGGAQVVEALTGMNVYAANFLIPLVVAAYVIAGGLRSTFIADYTHTVILFAVILIFGFLVNATSDLVGSPGKLYDLLIEASEKRPIARNTEGSYLTFHSIEGLKFAFDILISGFSTVWLDQAYWQRAIASRPETSVKAYILGGIAWYGIPFGFATFMGLGCAALTSNPRFPTYPNPLTAEQVNAGLSSPSTAITVLGQGGAVLMLILLFMAVTSSTSAELIAVSSLLTFDIYKTYFRPNTSSAMLVRVSHWGIALFALILAAFCSILNAAGVSLTWLLTCLGVLVGGAALSVGLILLWDRMSTVATVVAPWVGLGCGLIAWFITAWKRSNVIDISTTGDTTNALAGDVTSFGTGAVTAVILSYVFPGKRNSSNLGHVEQTSTVSGVSVQEPELQSKQVTTTEEKDATLSPPDAARYQAELQPKQAKLVSTGNELVDYLESKQIEPMDADLAKKSERLAMVANAVFFFIAVILVPFTLFGTKYIFSKPFFTGWVVVSFIWVWVSMIICVVYPVVESAGALRDISRGVWMDLRSLVGYRKGKVNTGIESMGA</sequence>
<gene>
    <name evidence="8" type="primary">DUR3</name>
    <name evidence="8" type="ORF">MPDQ_005466</name>
</gene>
<feature type="transmembrane region" description="Helical" evidence="7">
    <location>
        <begin position="642"/>
        <end position="666"/>
    </location>
</feature>
<feature type="transmembrane region" description="Helical" evidence="7">
    <location>
        <begin position="90"/>
        <end position="109"/>
    </location>
</feature>
<dbReference type="AlphaFoldDB" id="A0A507R105"/>
<feature type="transmembrane region" description="Helical" evidence="7">
    <location>
        <begin position="496"/>
        <end position="518"/>
    </location>
</feature>
<accession>A0A507R105</accession>
<proteinExistence type="inferred from homology"/>
<dbReference type="PROSITE" id="PS50283">
    <property type="entry name" value="NA_SOLUT_SYMP_3"/>
    <property type="match status" value="1"/>
</dbReference>
<dbReference type="STRING" id="5098.A0A507R105"/>
<dbReference type="NCBIfam" id="TIGR00813">
    <property type="entry name" value="sss"/>
    <property type="match status" value="1"/>
</dbReference>
<feature type="transmembrane region" description="Helical" evidence="7">
    <location>
        <begin position="401"/>
        <end position="423"/>
    </location>
</feature>
<feature type="transmembrane region" description="Helical" evidence="7">
    <location>
        <begin position="12"/>
        <end position="34"/>
    </location>
</feature>
<evidence type="ECO:0000256" key="7">
    <source>
        <dbReference type="SAM" id="Phobius"/>
    </source>
</evidence>
<comment type="caution">
    <text evidence="8">The sequence shown here is derived from an EMBL/GenBank/DDBJ whole genome shotgun (WGS) entry which is preliminary data.</text>
</comment>